<dbReference type="EC" id="3.4.23.36" evidence="10"/>
<accession>A0A5C8CG57</accession>
<dbReference type="GO" id="GO:0005886">
    <property type="term" value="C:plasma membrane"/>
    <property type="evidence" value="ECO:0007669"/>
    <property type="project" value="UniProtKB-SubCell"/>
</dbReference>
<comment type="catalytic activity">
    <reaction evidence="10">
        <text>Release of signal peptides from bacterial membrane prolipoproteins. Hydrolyzes -Xaa-Yaa-Zaa-|-(S,diacylglyceryl)Cys-, in which Xaa is hydrophobic (preferably Leu), and Yaa (Ala or Ser) and Zaa (Gly or Ala) have small, neutral side chains.</text>
        <dbReference type="EC" id="3.4.23.36"/>
    </reaction>
</comment>
<evidence type="ECO:0000256" key="4">
    <source>
        <dbReference type="ARBA" id="ARBA00022670"/>
    </source>
</evidence>
<comment type="caution">
    <text evidence="12">The sequence shown here is derived from an EMBL/GenBank/DDBJ whole genome shotgun (WGS) entry which is preliminary data.</text>
</comment>
<keyword evidence="7 10" id="KW-0378">Hydrolase</keyword>
<evidence type="ECO:0000313" key="14">
    <source>
        <dbReference type="Proteomes" id="UP000322814"/>
    </source>
</evidence>
<feature type="active site" evidence="10">
    <location>
        <position position="151"/>
    </location>
</feature>
<dbReference type="EMBL" id="SAXT01000005">
    <property type="protein sequence ID" value="TXJ11997.1"/>
    <property type="molecule type" value="Genomic_DNA"/>
</dbReference>
<evidence type="ECO:0000313" key="13">
    <source>
        <dbReference type="EMBL" id="TXJ35883.1"/>
    </source>
</evidence>
<dbReference type="RefSeq" id="WP_147758847.1">
    <property type="nucleotide sequence ID" value="NZ_SAXT01000005.1"/>
</dbReference>
<evidence type="ECO:0000313" key="15">
    <source>
        <dbReference type="Proteomes" id="UP000325116"/>
    </source>
</evidence>
<evidence type="ECO:0000256" key="2">
    <source>
        <dbReference type="ARBA" id="ARBA00022475"/>
    </source>
</evidence>
<dbReference type="PRINTS" id="PR00781">
    <property type="entry name" value="LIPOSIGPTASE"/>
</dbReference>
<comment type="similarity">
    <text evidence="1 10 11">Belongs to the peptidase A8 family.</text>
</comment>
<dbReference type="PANTHER" id="PTHR33695:SF1">
    <property type="entry name" value="LIPOPROTEIN SIGNAL PEPTIDASE"/>
    <property type="match status" value="1"/>
</dbReference>
<evidence type="ECO:0000256" key="8">
    <source>
        <dbReference type="ARBA" id="ARBA00022989"/>
    </source>
</evidence>
<feature type="transmembrane region" description="Helical" evidence="10">
    <location>
        <begin position="13"/>
        <end position="32"/>
    </location>
</feature>
<dbReference type="Proteomes" id="UP000325116">
    <property type="component" value="Unassembled WGS sequence"/>
</dbReference>
<comment type="function">
    <text evidence="10">This protein specifically catalyzes the removal of signal peptides from prolipoproteins.</text>
</comment>
<sequence length="191" mass="21956">MKKILSKINERKIYFLISILIFIADIVSKYFIDKYLQPIYLKKIIGNFLIFAYTRNYGVAFGFLNNLPEVIKNIMPTLLKIIVSAAMILIFFIMLYINPKKQKFSMIGFTMVLGGAIGNLADRVIRGYVTDFISMGFNETIRFPYHYNIADASITIGIVFIAIGVILFKEDFESKTKSEETIENNEENKTL</sequence>
<organism evidence="12 15">
    <name type="scientific">Brachyspira aalborgi</name>
    <dbReference type="NCBI Taxonomy" id="29522"/>
    <lineage>
        <taxon>Bacteria</taxon>
        <taxon>Pseudomonadati</taxon>
        <taxon>Spirochaetota</taxon>
        <taxon>Spirochaetia</taxon>
        <taxon>Brachyspirales</taxon>
        <taxon>Brachyspiraceae</taxon>
        <taxon>Brachyspira</taxon>
    </lineage>
</organism>
<evidence type="ECO:0000256" key="7">
    <source>
        <dbReference type="ARBA" id="ARBA00022801"/>
    </source>
</evidence>
<keyword evidence="6 10" id="KW-0064">Aspartyl protease</keyword>
<evidence type="ECO:0000256" key="6">
    <source>
        <dbReference type="ARBA" id="ARBA00022750"/>
    </source>
</evidence>
<keyword evidence="8 10" id="KW-1133">Transmembrane helix</keyword>
<evidence type="ECO:0000313" key="12">
    <source>
        <dbReference type="EMBL" id="TXJ11997.1"/>
    </source>
</evidence>
<evidence type="ECO:0000256" key="1">
    <source>
        <dbReference type="ARBA" id="ARBA00006139"/>
    </source>
</evidence>
<evidence type="ECO:0000256" key="11">
    <source>
        <dbReference type="RuleBase" id="RU004181"/>
    </source>
</evidence>
<name>A0A5C8CG57_9SPIR</name>
<keyword evidence="4 10" id="KW-0645">Protease</keyword>
<gene>
    <name evidence="10 12" type="primary">lspA</name>
    <name evidence="13" type="ORF">EPJ78_07775</name>
    <name evidence="12" type="ORF">EPJ80_09890</name>
</gene>
<keyword evidence="3" id="KW-0997">Cell inner membrane</keyword>
<dbReference type="AlphaFoldDB" id="A0A5C8CG57"/>
<dbReference type="Pfam" id="PF01252">
    <property type="entry name" value="Peptidase_A8"/>
    <property type="match status" value="1"/>
</dbReference>
<feature type="active site" evidence="10">
    <location>
        <position position="131"/>
    </location>
</feature>
<comment type="pathway">
    <text evidence="10">Protein modification; lipoprotein biosynthesis (signal peptide cleavage).</text>
</comment>
<keyword evidence="5 10" id="KW-0812">Transmembrane</keyword>
<dbReference type="GO" id="GO:0006508">
    <property type="term" value="P:proteolysis"/>
    <property type="evidence" value="ECO:0007669"/>
    <property type="project" value="UniProtKB-KW"/>
</dbReference>
<dbReference type="GO" id="GO:0004190">
    <property type="term" value="F:aspartic-type endopeptidase activity"/>
    <property type="evidence" value="ECO:0007669"/>
    <property type="project" value="UniProtKB-UniRule"/>
</dbReference>
<feature type="transmembrane region" description="Helical" evidence="10">
    <location>
        <begin position="145"/>
        <end position="168"/>
    </location>
</feature>
<protein>
    <recommendedName>
        <fullName evidence="10">Lipoprotein signal peptidase</fullName>
        <ecNumber evidence="10">3.4.23.36</ecNumber>
    </recommendedName>
    <alternativeName>
        <fullName evidence="10">Prolipoprotein signal peptidase</fullName>
    </alternativeName>
    <alternativeName>
        <fullName evidence="10">Signal peptidase II</fullName>
        <shortName evidence="10">SPase II</shortName>
    </alternativeName>
</protein>
<evidence type="ECO:0000256" key="5">
    <source>
        <dbReference type="ARBA" id="ARBA00022692"/>
    </source>
</evidence>
<keyword evidence="9 10" id="KW-0472">Membrane</keyword>
<reference evidence="12" key="2">
    <citation type="submission" date="2019-01" db="EMBL/GenBank/DDBJ databases">
        <authorList>
            <person name="Thorell K."/>
        </authorList>
    </citation>
    <scope>NUCLEOTIDE SEQUENCE</scope>
    <source>
        <strain evidence="13">PC4580III</strain>
        <strain evidence="12">W1</strain>
    </source>
</reference>
<evidence type="ECO:0000256" key="9">
    <source>
        <dbReference type="ARBA" id="ARBA00023136"/>
    </source>
</evidence>
<dbReference type="PANTHER" id="PTHR33695">
    <property type="entry name" value="LIPOPROTEIN SIGNAL PEPTIDASE"/>
    <property type="match status" value="1"/>
</dbReference>
<dbReference type="UniPathway" id="UPA00665"/>
<evidence type="ECO:0000256" key="3">
    <source>
        <dbReference type="ARBA" id="ARBA00022519"/>
    </source>
</evidence>
<proteinExistence type="inferred from homology"/>
<feature type="transmembrane region" description="Helical" evidence="10">
    <location>
        <begin position="77"/>
        <end position="97"/>
    </location>
</feature>
<dbReference type="HAMAP" id="MF_00161">
    <property type="entry name" value="LspA"/>
    <property type="match status" value="1"/>
</dbReference>
<dbReference type="Proteomes" id="UP000322814">
    <property type="component" value="Unassembled WGS sequence"/>
</dbReference>
<dbReference type="InterPro" id="IPR001872">
    <property type="entry name" value="Peptidase_A8"/>
</dbReference>
<reference evidence="14 15" key="1">
    <citation type="journal article" date="1992" name="Lakartidningen">
        <title>[Penicillin V and not amoxicillin is the first choice preparation in acute otitis].</title>
        <authorList>
            <person name="Kamme C."/>
            <person name="Lundgren K."/>
            <person name="Prellner K."/>
        </authorList>
    </citation>
    <scope>NUCLEOTIDE SEQUENCE [LARGE SCALE GENOMIC DNA]</scope>
    <source>
        <strain evidence="13 14">PC4580III</strain>
        <strain evidence="12 15">W1</strain>
    </source>
</reference>
<feature type="transmembrane region" description="Helical" evidence="10">
    <location>
        <begin position="104"/>
        <end position="125"/>
    </location>
</feature>
<evidence type="ECO:0000256" key="10">
    <source>
        <dbReference type="HAMAP-Rule" id="MF_00161"/>
    </source>
</evidence>
<comment type="subcellular location">
    <subcellularLocation>
        <location evidence="10">Cell membrane</location>
        <topology evidence="10">Multi-pass membrane protein</topology>
    </subcellularLocation>
</comment>
<keyword evidence="2 10" id="KW-1003">Cell membrane</keyword>
<dbReference type="NCBIfam" id="TIGR00077">
    <property type="entry name" value="lspA"/>
    <property type="match status" value="1"/>
</dbReference>
<dbReference type="EMBL" id="SAYB01000006">
    <property type="protein sequence ID" value="TXJ35883.1"/>
    <property type="molecule type" value="Genomic_DNA"/>
</dbReference>